<dbReference type="OrthoDB" id="120660at2"/>
<dbReference type="RefSeq" id="WP_085152506.1">
    <property type="nucleotide sequence ID" value="NZ_AP022612.1"/>
</dbReference>
<dbReference type="InterPro" id="IPR014457">
    <property type="entry name" value="UCP010260"/>
</dbReference>
<dbReference type="Pfam" id="PF09348">
    <property type="entry name" value="DUF1990"/>
    <property type="match status" value="1"/>
</dbReference>
<sequence length="167" mass="18184">MRLADLADLPLTYAEVGATGDDATLPAGYHHVRCSARIGRGRDRFTEAAERVMRYGMLRGAGVRVVAGTEVAAVGTDVLGRLGPIWAPCRVVYVVDDANCRGFAYGTLPGHAESGEERFAVRYDPADDAVYSEVIAFSRHATWWSRLGAPAASLVQRVVTRRYLRTV</sequence>
<reference evidence="1" key="2">
    <citation type="submission" date="2020-02" db="EMBL/GenBank/DDBJ databases">
        <authorList>
            <person name="Matsumoto Y."/>
            <person name="Motooka D."/>
            <person name="Nakamura S."/>
        </authorList>
    </citation>
    <scope>NUCLEOTIDE SEQUENCE</scope>
    <source>
        <strain evidence="1">JCM 13671</strain>
    </source>
</reference>
<dbReference type="PIRSF" id="PIRSF010260">
    <property type="entry name" value="UCP010260"/>
    <property type="match status" value="1"/>
</dbReference>
<organism evidence="1 2">
    <name type="scientific">Mycolicibacterium confluentis</name>
    <dbReference type="NCBI Taxonomy" id="28047"/>
    <lineage>
        <taxon>Bacteria</taxon>
        <taxon>Bacillati</taxon>
        <taxon>Actinomycetota</taxon>
        <taxon>Actinomycetes</taxon>
        <taxon>Mycobacteriales</taxon>
        <taxon>Mycobacteriaceae</taxon>
        <taxon>Mycolicibacterium</taxon>
    </lineage>
</organism>
<evidence type="ECO:0000313" key="2">
    <source>
        <dbReference type="Proteomes" id="UP000466931"/>
    </source>
</evidence>
<dbReference type="EMBL" id="AP022612">
    <property type="protein sequence ID" value="BBZ34102.1"/>
    <property type="molecule type" value="Genomic_DNA"/>
</dbReference>
<dbReference type="AlphaFoldDB" id="A0A7I7XZ62"/>
<dbReference type="InterPro" id="IPR018960">
    <property type="entry name" value="DUF1990"/>
</dbReference>
<proteinExistence type="predicted"/>
<gene>
    <name evidence="1" type="ORF">MCNF_27070</name>
</gene>
<reference evidence="1" key="1">
    <citation type="journal article" date="2019" name="Emerg. Microbes Infect.">
        <title>Comprehensive subspecies identification of 175 nontuberculous mycobacteria species based on 7547 genomic profiles.</title>
        <authorList>
            <person name="Matsumoto Y."/>
            <person name="Kinjo T."/>
            <person name="Motooka D."/>
            <person name="Nabeya D."/>
            <person name="Jung N."/>
            <person name="Uechi K."/>
            <person name="Horii T."/>
            <person name="Iida T."/>
            <person name="Fujita J."/>
            <person name="Nakamura S."/>
        </authorList>
    </citation>
    <scope>NUCLEOTIDE SEQUENCE [LARGE SCALE GENOMIC DNA]</scope>
    <source>
        <strain evidence="1">JCM 13671</strain>
    </source>
</reference>
<dbReference type="Proteomes" id="UP000466931">
    <property type="component" value="Chromosome"/>
</dbReference>
<evidence type="ECO:0000313" key="1">
    <source>
        <dbReference type="EMBL" id="BBZ34102.1"/>
    </source>
</evidence>
<protein>
    <submittedName>
        <fullName evidence="1">Uncharacterized protein</fullName>
    </submittedName>
</protein>
<dbReference type="PANTHER" id="PTHR34202:SF1">
    <property type="entry name" value="UPF0548 PROTEIN"/>
    <property type="match status" value="1"/>
</dbReference>
<keyword evidence="2" id="KW-1185">Reference proteome</keyword>
<dbReference type="PANTHER" id="PTHR34202">
    <property type="entry name" value="UPF0548 PROTEIN"/>
    <property type="match status" value="1"/>
</dbReference>
<accession>A0A7I7XZ62</accession>
<name>A0A7I7XZ62_9MYCO</name>